<comment type="caution">
    <text evidence="15">The sequence shown here is derived from an EMBL/GenBank/DDBJ whole genome shotgun (WGS) entry which is preliminary data.</text>
</comment>
<keyword evidence="16" id="KW-1185">Reference proteome</keyword>
<dbReference type="InterPro" id="IPR043129">
    <property type="entry name" value="ATPase_NBD"/>
</dbReference>
<dbReference type="EC" id="2.7.1.-" evidence="12"/>
<evidence type="ECO:0000256" key="7">
    <source>
        <dbReference type="ARBA" id="ARBA00022840"/>
    </source>
</evidence>
<sequence>MEPLGNRQRIQALSAHREQVVEALNQINFDGGHIRRMIETFEQQIQLANSPDEMQRQQTDLFWENTFVRRLLDGTENGTYLGMDLGGTNFRLVRVDLRDGEATTATRYYSLGKGLLVGPSSELFDYIAVCLKSFLKEEKFANKILPLGFTFSFPSRQTSLKHSTISTWTKSITCTDGPGLDSAVLLEEAIARLGVETLPAGVEVVARISDTTGTLLAGNLLDKNCKIGLILGTGSNAAFVEYTHNIEKWDACYNDEDPSDVVVINCEFGAFGDNGCLDFMKTEFDKELDTHSNHPGSYTFEKHYSGHYLGELVRLALIKLVRAGCLFADQPSALLEERWSFTTAHVTAIESDSQETTTNTMSVLAEFGIPNPTADDVLLVQEVCELMSTRGAYIVATAMVVLLNHINLPEVTIAVDGSLYEHHPKYHNNMVKLISTWCPQTKTTLRLVKDGSGQGGALVAAISEKTLPH</sequence>
<dbReference type="GO" id="GO:0006006">
    <property type="term" value="P:glucose metabolic process"/>
    <property type="evidence" value="ECO:0007669"/>
    <property type="project" value="TreeGrafter"/>
</dbReference>
<evidence type="ECO:0000256" key="11">
    <source>
        <dbReference type="ARBA" id="ARBA00048160"/>
    </source>
</evidence>
<comment type="catalytic activity">
    <reaction evidence="11">
        <text>D-glucose + ATP = D-glucose 6-phosphate + ADP + H(+)</text>
        <dbReference type="Rhea" id="RHEA:17825"/>
        <dbReference type="ChEBI" id="CHEBI:4167"/>
        <dbReference type="ChEBI" id="CHEBI:15378"/>
        <dbReference type="ChEBI" id="CHEBI:30616"/>
        <dbReference type="ChEBI" id="CHEBI:61548"/>
        <dbReference type="ChEBI" id="CHEBI:456216"/>
        <dbReference type="EC" id="2.7.1.1"/>
    </reaction>
    <physiologicalReaction direction="left-to-right" evidence="11">
        <dbReference type="Rhea" id="RHEA:17826"/>
    </physiologicalReaction>
</comment>
<evidence type="ECO:0000256" key="5">
    <source>
        <dbReference type="ARBA" id="ARBA00022741"/>
    </source>
</evidence>
<dbReference type="PANTHER" id="PTHR19443">
    <property type="entry name" value="HEXOKINASE"/>
    <property type="match status" value="1"/>
</dbReference>
<evidence type="ECO:0000256" key="1">
    <source>
        <dbReference type="ARBA" id="ARBA00004888"/>
    </source>
</evidence>
<reference evidence="15" key="2">
    <citation type="submission" date="2020-11" db="EMBL/GenBank/DDBJ databases">
        <authorList>
            <person name="McCartney M.A."/>
            <person name="Auch B."/>
            <person name="Kono T."/>
            <person name="Mallez S."/>
            <person name="Becker A."/>
            <person name="Gohl D.M."/>
            <person name="Silverstein K.A.T."/>
            <person name="Koren S."/>
            <person name="Bechman K.B."/>
            <person name="Herman A."/>
            <person name="Abrahante J.E."/>
            <person name="Garbe J."/>
        </authorList>
    </citation>
    <scope>NUCLEOTIDE SEQUENCE</scope>
    <source>
        <strain evidence="15">Duluth1</strain>
        <tissue evidence="15">Whole animal</tissue>
    </source>
</reference>
<reference evidence="15" key="1">
    <citation type="journal article" date="2019" name="bioRxiv">
        <title>The Genome of the Zebra Mussel, Dreissena polymorpha: A Resource for Invasive Species Research.</title>
        <authorList>
            <person name="McCartney M.A."/>
            <person name="Auch B."/>
            <person name="Kono T."/>
            <person name="Mallez S."/>
            <person name="Zhang Y."/>
            <person name="Obille A."/>
            <person name="Becker A."/>
            <person name="Abrahante J.E."/>
            <person name="Garbe J."/>
            <person name="Badalamenti J.P."/>
            <person name="Herman A."/>
            <person name="Mangelson H."/>
            <person name="Liachko I."/>
            <person name="Sullivan S."/>
            <person name="Sone E.D."/>
            <person name="Koren S."/>
            <person name="Silverstein K.A.T."/>
            <person name="Beckman K.B."/>
            <person name="Gohl D.M."/>
        </authorList>
    </citation>
    <scope>NUCLEOTIDE SEQUENCE</scope>
    <source>
        <strain evidence="15">Duluth1</strain>
        <tissue evidence="15">Whole animal</tissue>
    </source>
</reference>
<dbReference type="GO" id="GO:0004340">
    <property type="term" value="F:glucokinase activity"/>
    <property type="evidence" value="ECO:0007669"/>
    <property type="project" value="TreeGrafter"/>
</dbReference>
<dbReference type="Pfam" id="PF00349">
    <property type="entry name" value="Hexokinase_1"/>
    <property type="match status" value="1"/>
</dbReference>
<comment type="catalytic activity">
    <reaction evidence="9">
        <text>a D-hexose + ATP = a D-hexose 6-phosphate + ADP + H(+)</text>
        <dbReference type="Rhea" id="RHEA:22740"/>
        <dbReference type="ChEBI" id="CHEBI:4194"/>
        <dbReference type="ChEBI" id="CHEBI:15378"/>
        <dbReference type="ChEBI" id="CHEBI:30616"/>
        <dbReference type="ChEBI" id="CHEBI:229467"/>
        <dbReference type="ChEBI" id="CHEBI:456216"/>
        <dbReference type="EC" id="2.7.1.1"/>
    </reaction>
    <physiologicalReaction direction="left-to-right" evidence="9">
        <dbReference type="Rhea" id="RHEA:22741"/>
    </physiologicalReaction>
</comment>
<comment type="pathway">
    <text evidence="1">Carbohydrate degradation; glycolysis; D-glyceraldehyde 3-phosphate and glycerone phosphate from D-glucose: step 1/4.</text>
</comment>
<dbReference type="PROSITE" id="PS51748">
    <property type="entry name" value="HEXOKINASE_2"/>
    <property type="match status" value="1"/>
</dbReference>
<dbReference type="FunFam" id="3.40.367.20:FF:000005">
    <property type="entry name" value="Phosphotransferase"/>
    <property type="match status" value="1"/>
</dbReference>
<dbReference type="PANTHER" id="PTHR19443:SF54">
    <property type="entry name" value="PHOSPHOTRANSFERASE"/>
    <property type="match status" value="1"/>
</dbReference>
<dbReference type="SUPFAM" id="SSF53067">
    <property type="entry name" value="Actin-like ATPase domain"/>
    <property type="match status" value="2"/>
</dbReference>
<dbReference type="OrthoDB" id="419537at2759"/>
<comment type="catalytic activity">
    <reaction evidence="10">
        <text>D-fructose + ATP = D-fructose 6-phosphate + ADP + H(+)</text>
        <dbReference type="Rhea" id="RHEA:16125"/>
        <dbReference type="ChEBI" id="CHEBI:15378"/>
        <dbReference type="ChEBI" id="CHEBI:30616"/>
        <dbReference type="ChEBI" id="CHEBI:37721"/>
        <dbReference type="ChEBI" id="CHEBI:61527"/>
        <dbReference type="ChEBI" id="CHEBI:456216"/>
        <dbReference type="EC" id="2.7.1.1"/>
    </reaction>
    <physiologicalReaction direction="left-to-right" evidence="10">
        <dbReference type="Rhea" id="RHEA:16126"/>
    </physiologicalReaction>
</comment>
<keyword evidence="7 12" id="KW-0067">ATP-binding</keyword>
<name>A0A9D4CK52_DREPO</name>
<comment type="similarity">
    <text evidence="3 12">Belongs to the hexokinase family.</text>
</comment>
<dbReference type="GO" id="GO:0008865">
    <property type="term" value="F:fructokinase activity"/>
    <property type="evidence" value="ECO:0007669"/>
    <property type="project" value="TreeGrafter"/>
</dbReference>
<evidence type="ECO:0000313" key="15">
    <source>
        <dbReference type="EMBL" id="KAH3726181.1"/>
    </source>
</evidence>
<feature type="domain" description="Hexokinase C-terminal" evidence="14">
    <location>
        <begin position="226"/>
        <end position="462"/>
    </location>
</feature>
<dbReference type="GO" id="GO:0005829">
    <property type="term" value="C:cytosol"/>
    <property type="evidence" value="ECO:0007669"/>
    <property type="project" value="TreeGrafter"/>
</dbReference>
<dbReference type="Gene3D" id="3.40.367.20">
    <property type="match status" value="1"/>
</dbReference>
<evidence type="ECO:0000259" key="14">
    <source>
        <dbReference type="Pfam" id="PF03727"/>
    </source>
</evidence>
<dbReference type="PRINTS" id="PR00475">
    <property type="entry name" value="HEXOKINASE"/>
</dbReference>
<evidence type="ECO:0000256" key="8">
    <source>
        <dbReference type="ARBA" id="ARBA00023152"/>
    </source>
</evidence>
<feature type="domain" description="Hexokinase N-terminal" evidence="13">
    <location>
        <begin position="22"/>
        <end position="218"/>
    </location>
</feature>
<evidence type="ECO:0000313" key="16">
    <source>
        <dbReference type="Proteomes" id="UP000828390"/>
    </source>
</evidence>
<evidence type="ECO:0000256" key="12">
    <source>
        <dbReference type="RuleBase" id="RU362007"/>
    </source>
</evidence>
<evidence type="ECO:0000256" key="10">
    <source>
        <dbReference type="ARBA" id="ARBA00047905"/>
    </source>
</evidence>
<dbReference type="GO" id="GO:0001678">
    <property type="term" value="P:intracellular glucose homeostasis"/>
    <property type="evidence" value="ECO:0007669"/>
    <property type="project" value="InterPro"/>
</dbReference>
<keyword evidence="8 12" id="KW-0324">Glycolysis</keyword>
<evidence type="ECO:0000256" key="3">
    <source>
        <dbReference type="ARBA" id="ARBA00009225"/>
    </source>
</evidence>
<organism evidence="15 16">
    <name type="scientific">Dreissena polymorpha</name>
    <name type="common">Zebra mussel</name>
    <name type="synonym">Mytilus polymorpha</name>
    <dbReference type="NCBI Taxonomy" id="45954"/>
    <lineage>
        <taxon>Eukaryota</taxon>
        <taxon>Metazoa</taxon>
        <taxon>Spiralia</taxon>
        <taxon>Lophotrochozoa</taxon>
        <taxon>Mollusca</taxon>
        <taxon>Bivalvia</taxon>
        <taxon>Autobranchia</taxon>
        <taxon>Heteroconchia</taxon>
        <taxon>Euheterodonta</taxon>
        <taxon>Imparidentia</taxon>
        <taxon>Neoheterodontei</taxon>
        <taxon>Myida</taxon>
        <taxon>Dreissenoidea</taxon>
        <taxon>Dreissenidae</taxon>
        <taxon>Dreissena</taxon>
    </lineage>
</organism>
<comment type="pathway">
    <text evidence="2">Carbohydrate metabolism; hexose metabolism.</text>
</comment>
<dbReference type="GO" id="GO:0005739">
    <property type="term" value="C:mitochondrion"/>
    <property type="evidence" value="ECO:0007669"/>
    <property type="project" value="TreeGrafter"/>
</dbReference>
<evidence type="ECO:0000259" key="13">
    <source>
        <dbReference type="Pfam" id="PF00349"/>
    </source>
</evidence>
<dbReference type="GO" id="GO:0006096">
    <property type="term" value="P:glycolytic process"/>
    <property type="evidence" value="ECO:0007669"/>
    <property type="project" value="UniProtKB-KW"/>
</dbReference>
<keyword evidence="5 12" id="KW-0547">Nucleotide-binding</keyword>
<gene>
    <name evidence="15" type="ORF">DPMN_052038</name>
</gene>
<keyword evidence="4 12" id="KW-0808">Transferase</keyword>
<dbReference type="InterPro" id="IPR022673">
    <property type="entry name" value="Hexokinase_C"/>
</dbReference>
<keyword evidence="6 12" id="KW-0418">Kinase</keyword>
<dbReference type="InterPro" id="IPR001312">
    <property type="entry name" value="Hexokinase"/>
</dbReference>
<dbReference type="Gene3D" id="3.30.420.40">
    <property type="match status" value="1"/>
</dbReference>
<dbReference type="AlphaFoldDB" id="A0A9D4CK52"/>
<dbReference type="Pfam" id="PF03727">
    <property type="entry name" value="Hexokinase_2"/>
    <property type="match status" value="1"/>
</dbReference>
<dbReference type="Proteomes" id="UP000828390">
    <property type="component" value="Unassembled WGS sequence"/>
</dbReference>
<evidence type="ECO:0000256" key="9">
    <source>
        <dbReference type="ARBA" id="ARBA00044613"/>
    </source>
</evidence>
<evidence type="ECO:0000256" key="2">
    <source>
        <dbReference type="ARBA" id="ARBA00005028"/>
    </source>
</evidence>
<proteinExistence type="inferred from homology"/>
<dbReference type="GO" id="GO:0005524">
    <property type="term" value="F:ATP binding"/>
    <property type="evidence" value="ECO:0007669"/>
    <property type="project" value="UniProtKB-UniRule"/>
</dbReference>
<evidence type="ECO:0000256" key="6">
    <source>
        <dbReference type="ARBA" id="ARBA00022777"/>
    </source>
</evidence>
<evidence type="ECO:0000256" key="4">
    <source>
        <dbReference type="ARBA" id="ARBA00022679"/>
    </source>
</evidence>
<dbReference type="InterPro" id="IPR022672">
    <property type="entry name" value="Hexokinase_N"/>
</dbReference>
<dbReference type="EMBL" id="JAIWYP010000012">
    <property type="protein sequence ID" value="KAH3726181.1"/>
    <property type="molecule type" value="Genomic_DNA"/>
</dbReference>
<protein>
    <recommendedName>
        <fullName evidence="12">Phosphotransferase</fullName>
        <ecNumber evidence="12">2.7.1.-</ecNumber>
    </recommendedName>
</protein>
<accession>A0A9D4CK52</accession>
<dbReference type="GO" id="GO:0005536">
    <property type="term" value="F:D-glucose binding"/>
    <property type="evidence" value="ECO:0007669"/>
    <property type="project" value="InterPro"/>
</dbReference>